<dbReference type="EMBL" id="CP021235">
    <property type="protein sequence ID" value="ARS37115.1"/>
    <property type="molecule type" value="Genomic_DNA"/>
</dbReference>
<protein>
    <recommendedName>
        <fullName evidence="3">ABC transporter ATPase</fullName>
    </recommendedName>
</protein>
<evidence type="ECO:0000313" key="1">
    <source>
        <dbReference type="EMBL" id="ARS37115.1"/>
    </source>
</evidence>
<dbReference type="OrthoDB" id="978691at2"/>
<keyword evidence="2" id="KW-1185">Reference proteome</keyword>
<accession>A0A1X9YW41</accession>
<dbReference type="AlphaFoldDB" id="A0A1X9YW41"/>
<organism evidence="1 2">
    <name type="scientific">Pontibacter actiniarum</name>
    <dbReference type="NCBI Taxonomy" id="323450"/>
    <lineage>
        <taxon>Bacteria</taxon>
        <taxon>Pseudomonadati</taxon>
        <taxon>Bacteroidota</taxon>
        <taxon>Cytophagia</taxon>
        <taxon>Cytophagales</taxon>
        <taxon>Hymenobacteraceae</taxon>
        <taxon>Pontibacter</taxon>
    </lineage>
</organism>
<dbReference type="Proteomes" id="UP000266292">
    <property type="component" value="Chromosome"/>
</dbReference>
<name>A0A1X9YW41_9BACT</name>
<evidence type="ECO:0008006" key="3">
    <source>
        <dbReference type="Google" id="ProtNLM"/>
    </source>
</evidence>
<sequence>MYIPFSELPPQARLWIYQASRALTEAEQAEIKPLLERFATEWSSHGKGLQASAELLHDQFLVLANNEDETAASGCSIDKSVGFVRELEQRFNVSFFDRTQLAFLRDGEVSLVGMQELKGKVAAGEIDKDTLYFDTLVNNYGELQQAWPRPAGNSWLSRYF</sequence>
<proteinExistence type="predicted"/>
<dbReference type="KEGG" id="pact:CA264_17685"/>
<reference evidence="2" key="1">
    <citation type="submission" date="2017-05" db="EMBL/GenBank/DDBJ databases">
        <authorList>
            <person name="Ray J."/>
            <person name="Price M."/>
            <person name="Deutschbauer A."/>
        </authorList>
    </citation>
    <scope>NUCLEOTIDE SEQUENCE [LARGE SCALE GENOMIC DNA]</scope>
    <source>
        <strain evidence="2">DSM 19842</strain>
    </source>
</reference>
<dbReference type="RefSeq" id="WP_025608736.1">
    <property type="nucleotide sequence ID" value="NZ_CP021235.1"/>
</dbReference>
<gene>
    <name evidence="1" type="ORF">CA264_17685</name>
</gene>
<evidence type="ECO:0000313" key="2">
    <source>
        <dbReference type="Proteomes" id="UP000266292"/>
    </source>
</evidence>
<dbReference type="STRING" id="709015.GCA_000472485_03572"/>